<evidence type="ECO:0000259" key="4">
    <source>
        <dbReference type="PROSITE" id="PS50042"/>
    </source>
</evidence>
<proteinExistence type="predicted"/>
<gene>
    <name evidence="6" type="ORF">FJM51_08045</name>
</gene>
<dbReference type="Pfam" id="PF00027">
    <property type="entry name" value="cNMP_binding"/>
    <property type="match status" value="1"/>
</dbReference>
<dbReference type="InterPro" id="IPR036390">
    <property type="entry name" value="WH_DNA-bd_sf"/>
</dbReference>
<dbReference type="AlphaFoldDB" id="A0A501WU25"/>
<dbReference type="CDD" id="cd00038">
    <property type="entry name" value="CAP_ED"/>
    <property type="match status" value="1"/>
</dbReference>
<reference evidence="6 7" key="1">
    <citation type="submission" date="2019-06" db="EMBL/GenBank/DDBJ databases">
        <title>A novel bacterium of genus Amaricoccus, isolated from marine sediment.</title>
        <authorList>
            <person name="Huang H."/>
            <person name="Mo K."/>
            <person name="Hu Y."/>
        </authorList>
    </citation>
    <scope>NUCLEOTIDE SEQUENCE [LARGE SCALE GENOMIC DNA]</scope>
    <source>
        <strain evidence="6 7">HB172011</strain>
    </source>
</reference>
<dbReference type="Gene3D" id="1.10.10.10">
    <property type="entry name" value="Winged helix-like DNA-binding domain superfamily/Winged helix DNA-binding domain"/>
    <property type="match status" value="1"/>
</dbReference>
<dbReference type="SUPFAM" id="SSF46785">
    <property type="entry name" value="Winged helix' DNA-binding domain"/>
    <property type="match status" value="1"/>
</dbReference>
<dbReference type="InterPro" id="IPR036388">
    <property type="entry name" value="WH-like_DNA-bd_sf"/>
</dbReference>
<dbReference type="GO" id="GO:0003700">
    <property type="term" value="F:DNA-binding transcription factor activity"/>
    <property type="evidence" value="ECO:0007669"/>
    <property type="project" value="TreeGrafter"/>
</dbReference>
<evidence type="ECO:0000313" key="7">
    <source>
        <dbReference type="Proteomes" id="UP000319255"/>
    </source>
</evidence>
<evidence type="ECO:0000313" key="6">
    <source>
        <dbReference type="EMBL" id="TPE51644.1"/>
    </source>
</evidence>
<dbReference type="GO" id="GO:0003677">
    <property type="term" value="F:DNA binding"/>
    <property type="evidence" value="ECO:0007669"/>
    <property type="project" value="UniProtKB-KW"/>
</dbReference>
<dbReference type="GO" id="GO:0005829">
    <property type="term" value="C:cytosol"/>
    <property type="evidence" value="ECO:0007669"/>
    <property type="project" value="TreeGrafter"/>
</dbReference>
<dbReference type="OrthoDB" id="7584044at2"/>
<dbReference type="SUPFAM" id="SSF51206">
    <property type="entry name" value="cAMP-binding domain-like"/>
    <property type="match status" value="1"/>
</dbReference>
<organism evidence="6 7">
    <name type="scientific">Amaricoccus solimangrovi</name>
    <dbReference type="NCBI Taxonomy" id="2589815"/>
    <lineage>
        <taxon>Bacteria</taxon>
        <taxon>Pseudomonadati</taxon>
        <taxon>Pseudomonadota</taxon>
        <taxon>Alphaproteobacteria</taxon>
        <taxon>Rhodobacterales</taxon>
        <taxon>Paracoccaceae</taxon>
        <taxon>Amaricoccus</taxon>
    </lineage>
</organism>
<keyword evidence="2" id="KW-0238">DNA-binding</keyword>
<dbReference type="PROSITE" id="PS51063">
    <property type="entry name" value="HTH_CRP_2"/>
    <property type="match status" value="1"/>
</dbReference>
<feature type="domain" description="Cyclic nucleotide-binding" evidence="4">
    <location>
        <begin position="23"/>
        <end position="127"/>
    </location>
</feature>
<feature type="domain" description="HTH crp-type" evidence="5">
    <location>
        <begin position="158"/>
        <end position="232"/>
    </location>
</feature>
<dbReference type="InterPro" id="IPR012318">
    <property type="entry name" value="HTH_CRP"/>
</dbReference>
<dbReference type="Pfam" id="PF13545">
    <property type="entry name" value="HTH_Crp_2"/>
    <property type="match status" value="1"/>
</dbReference>
<dbReference type="PANTHER" id="PTHR24567">
    <property type="entry name" value="CRP FAMILY TRANSCRIPTIONAL REGULATORY PROTEIN"/>
    <property type="match status" value="1"/>
</dbReference>
<evidence type="ECO:0000256" key="1">
    <source>
        <dbReference type="ARBA" id="ARBA00023015"/>
    </source>
</evidence>
<evidence type="ECO:0000256" key="3">
    <source>
        <dbReference type="ARBA" id="ARBA00023163"/>
    </source>
</evidence>
<keyword evidence="1" id="KW-0805">Transcription regulation</keyword>
<evidence type="ECO:0000256" key="2">
    <source>
        <dbReference type="ARBA" id="ARBA00023125"/>
    </source>
</evidence>
<dbReference type="SMART" id="SM00419">
    <property type="entry name" value="HTH_CRP"/>
    <property type="match status" value="1"/>
</dbReference>
<dbReference type="InterPro" id="IPR050397">
    <property type="entry name" value="Env_Response_Regulators"/>
</dbReference>
<evidence type="ECO:0000259" key="5">
    <source>
        <dbReference type="PROSITE" id="PS51063"/>
    </source>
</evidence>
<dbReference type="RefSeq" id="WP_140453618.1">
    <property type="nucleotide sequence ID" value="NZ_VFRP01000006.1"/>
</dbReference>
<accession>A0A501WU25</accession>
<dbReference type="InterPro" id="IPR018490">
    <property type="entry name" value="cNMP-bd_dom_sf"/>
</dbReference>
<protein>
    <submittedName>
        <fullName evidence="6">Crp/Fnr family transcriptional regulator</fullName>
    </submittedName>
</protein>
<sequence length="259" mass="29454">MDHLSSNAPKGAGANALTCKLQQFTRLSLADRAALERVVAERRRTFLGREDISREGDKPTKIYVMLNGWACRYKFLEDGRRQIVAFFLPGDLCDLNIFILRQMDHSIGALTDVTVAEIGRDSFERLIDDHPRITQALWWEALVTIAIQREWTVNLGQRDALERIAHLLCELYVRLWSAGLATDGHCAFPVTQSDLADATGLSKVHVNRTLQELRQEGLIRLANRQLTILDLDRLKRLAVFDPNYLHLDREGAHLDANNE</sequence>
<dbReference type="InterPro" id="IPR000595">
    <property type="entry name" value="cNMP-bd_dom"/>
</dbReference>
<dbReference type="PROSITE" id="PS50042">
    <property type="entry name" value="CNMP_BINDING_3"/>
    <property type="match status" value="1"/>
</dbReference>
<comment type="caution">
    <text evidence="6">The sequence shown here is derived from an EMBL/GenBank/DDBJ whole genome shotgun (WGS) entry which is preliminary data.</text>
</comment>
<dbReference type="InterPro" id="IPR014710">
    <property type="entry name" value="RmlC-like_jellyroll"/>
</dbReference>
<keyword evidence="7" id="KW-1185">Reference proteome</keyword>
<keyword evidence="3" id="KW-0804">Transcription</keyword>
<dbReference type="SMART" id="SM00100">
    <property type="entry name" value="cNMP"/>
    <property type="match status" value="1"/>
</dbReference>
<dbReference type="PANTHER" id="PTHR24567:SF68">
    <property type="entry name" value="DNA-BINDING TRANSCRIPTIONAL DUAL REGULATOR CRP"/>
    <property type="match status" value="1"/>
</dbReference>
<dbReference type="EMBL" id="VFRP01000006">
    <property type="protein sequence ID" value="TPE51644.1"/>
    <property type="molecule type" value="Genomic_DNA"/>
</dbReference>
<dbReference type="Gene3D" id="2.60.120.10">
    <property type="entry name" value="Jelly Rolls"/>
    <property type="match status" value="1"/>
</dbReference>
<name>A0A501WU25_9RHOB</name>
<dbReference type="Proteomes" id="UP000319255">
    <property type="component" value="Unassembled WGS sequence"/>
</dbReference>